<evidence type="ECO:0000313" key="7">
    <source>
        <dbReference type="EMBL" id="AKA62023.1"/>
    </source>
</evidence>
<evidence type="ECO:0000256" key="4">
    <source>
        <dbReference type="ARBA" id="ARBA00022921"/>
    </source>
</evidence>
<dbReference type="GeneID" id="26622705"/>
<comment type="subcellular location">
    <molecule>Mature capsid vertex protein</molecule>
    <subcellularLocation>
        <location evidence="5">Virion</location>
    </subcellularLocation>
    <text evidence="5">Part of the icosahedric capsid shell of the mature virion.</text>
</comment>
<evidence type="ECO:0000313" key="8">
    <source>
        <dbReference type="Proteomes" id="UP000202749"/>
    </source>
</evidence>
<evidence type="ECO:0000256" key="1">
    <source>
        <dbReference type="ARBA" id="ARBA00004328"/>
    </source>
</evidence>
<keyword evidence="8" id="KW-1185">Reference proteome</keyword>
<comment type="subunit">
    <text evidence="5">Homopentamer. Interacts with the portal protein. Interacts with the major capsid protein that forms hexamers.</text>
</comment>
<feature type="site" description="Cleavage" evidence="5">
    <location>
        <begin position="11"/>
        <end position="12"/>
    </location>
</feature>
<feature type="chain" id="PRO_5023463965" description="Mature capsid vertex protein" evidence="5">
    <location>
        <begin position="12"/>
        <end position="416"/>
    </location>
</feature>
<keyword evidence="4 5" id="KW-0426">Late protein</keyword>
<evidence type="ECO:0000256" key="2">
    <source>
        <dbReference type="ARBA" id="ARBA00022561"/>
    </source>
</evidence>
<comment type="function">
    <text evidence="5">Capsid protein that self-associates to form pentons, building the capsid in association with hexamers of the major capsid protein and one dodecamer of the portal protein.</text>
</comment>
<gene>
    <name evidence="7" type="ORF">Pm5461_157</name>
</gene>
<keyword evidence="2 5" id="KW-0167">Capsid protein</keyword>
<dbReference type="KEGG" id="vg:26622705"/>
<feature type="region of interest" description="Disordered" evidence="6">
    <location>
        <begin position="1"/>
        <end position="24"/>
    </location>
</feature>
<dbReference type="Pfam" id="PF07068">
    <property type="entry name" value="Gp23"/>
    <property type="match status" value="1"/>
</dbReference>
<dbReference type="RefSeq" id="YP_009195579.1">
    <property type="nucleotide sequence ID" value="NC_028762.1"/>
</dbReference>
<comment type="subcellular location">
    <molecule>Capsid vertex protein</molecule>
    <subcellularLocation>
        <location evidence="5">Virion</location>
    </subcellularLocation>
    <text evidence="5">Part of the icosahedric capsid shell of the immature virion.</text>
</comment>
<evidence type="ECO:0000256" key="5">
    <source>
        <dbReference type="HAMAP-Rule" id="MF_04113"/>
    </source>
</evidence>
<evidence type="ECO:0000256" key="6">
    <source>
        <dbReference type="SAM" id="MobiDB-lite"/>
    </source>
</evidence>
<keyword evidence="3 5" id="KW-0946">Virion</keyword>
<protein>
    <recommendedName>
        <fullName evidence="5">Capsid vertex protein</fullName>
    </recommendedName>
    <alternativeName>
        <fullName evidence="5">gp24</fullName>
    </alternativeName>
    <component>
        <recommendedName>
            <fullName evidence="5">Mature capsid vertex protein</fullName>
        </recommendedName>
        <alternativeName>
            <fullName evidence="5">gp24*</fullName>
        </alternativeName>
    </component>
</protein>
<dbReference type="HAMAP" id="MF_04113">
    <property type="entry name" value="CAPSID_P_T4"/>
    <property type="match status" value="1"/>
</dbReference>
<dbReference type="Gene3D" id="3.30.2320.40">
    <property type="match status" value="1"/>
</dbReference>
<comment type="similarity">
    <text evidence="5">Belongs to the Tevenvirinae capsid vertex protein family.</text>
</comment>
<feature type="chain" id="PRO_5023463964" description="Capsid vertex protein" evidence="5">
    <location>
        <begin position="1"/>
        <end position="416"/>
    </location>
</feature>
<dbReference type="Gene3D" id="2.10.10.40">
    <property type="match status" value="1"/>
</dbReference>
<name>A0A0G2SS86_9CAUD</name>
<accession>A0A0G2SS86</accession>
<reference evidence="7 8" key="1">
    <citation type="submission" date="2015-03" db="EMBL/GenBank/DDBJ databases">
        <authorList>
            <person name="Melo L.D.R."/>
            <person name="Veiga P."/>
            <person name="Cerca N."/>
            <person name="Kropinski A.M."/>
            <person name="Azeredo J."/>
            <person name="Almeida C."/>
            <person name="Sillankorva S."/>
        </authorList>
    </citation>
    <scope>NUCLEOTIDE SEQUENCE [LARGE SCALE GENOMIC DNA]</scope>
</reference>
<organism evidence="7 8">
    <name type="scientific">Proteus phage vB_PmiM_Pm5461</name>
    <dbReference type="NCBI Taxonomy" id="1636250"/>
    <lineage>
        <taxon>Viruses</taxon>
        <taxon>Duplodnaviria</taxon>
        <taxon>Heunggongvirae</taxon>
        <taxon>Uroviricota</taxon>
        <taxon>Caudoviricetes</taxon>
        <taxon>Pantevenvirales</taxon>
        <taxon>Straboviridae</taxon>
        <taxon>Bragavirus</taxon>
        <taxon>Bragavirus pm5461</taxon>
    </lineage>
</organism>
<comment type="PTM">
    <text evidence="5">Proteolytic cleavage at the N-terminus by the prohead core protein protease gives rise to the mature capsid vertex protein.</text>
</comment>
<dbReference type="OrthoDB" id="2627at10239"/>
<comment type="subcellular location">
    <subcellularLocation>
        <location evidence="1">Virion</location>
    </subcellularLocation>
</comment>
<dbReference type="EMBL" id="KP890823">
    <property type="protein sequence ID" value="AKA62023.1"/>
    <property type="molecule type" value="Genomic_DNA"/>
</dbReference>
<dbReference type="GO" id="GO:0019028">
    <property type="term" value="C:viral capsid"/>
    <property type="evidence" value="ECO:0007669"/>
    <property type="project" value="UniProtKB-UniRule"/>
</dbReference>
<dbReference type="Proteomes" id="UP000202749">
    <property type="component" value="Segment"/>
</dbReference>
<evidence type="ECO:0000256" key="3">
    <source>
        <dbReference type="ARBA" id="ARBA00022844"/>
    </source>
</evidence>
<proteinExistence type="inferred from homology"/>
<dbReference type="InterPro" id="IPR038999">
    <property type="entry name" value="CAPSP"/>
</dbReference>
<sequence>MTDKIQNLLRESSTTAGSSNGRPDLVGLTRATHDLIFTDLIAIQNTNQPEATLYGVKYLNDNNQMSFMTPATYSGAVKSIENIEELDVSKSYSKGDMVKLDEVVYKVVLDNPFKDLGSLPKEEALGQAIIDGSIRFMSEAALTGHFEQKNVEIAEASVRLDRWNIPVRTRKIKTELTVEFAQDLNSSQFESGAVIDDMLATILAEDVNKDVIQKIMTVSSRYKVKGISDKGMLDLTKTDVAPEQGRTLYRYICEMNASIERNTTYDGTYVLASSRCAAILSASGWMDINPDYPLAAGTLKNGLPVYSDPWSPVDYVVVGTKQNLGELEHVGSLFYAPYVDFDGAGAYKLVVDPDSLQPKLALMVRYGLSINPYTVIEVDDKPQKESMLVQGDDWDNLVGKSKMSYILGVQLPKLIE</sequence>
<feature type="compositionally biased region" description="Polar residues" evidence="6">
    <location>
        <begin position="9"/>
        <end position="21"/>
    </location>
</feature>
<dbReference type="InterPro" id="IPR010762">
    <property type="entry name" value="Gp23/Gp24_T4-like"/>
</dbReference>